<dbReference type="InterPro" id="IPR019554">
    <property type="entry name" value="Soluble_ligand-bd"/>
</dbReference>
<gene>
    <name evidence="2" type="ORF">JIN84_14030</name>
</gene>
<organism evidence="2 3">
    <name type="scientific">Luteolibacter yonseiensis</name>
    <dbReference type="NCBI Taxonomy" id="1144680"/>
    <lineage>
        <taxon>Bacteria</taxon>
        <taxon>Pseudomonadati</taxon>
        <taxon>Verrucomicrobiota</taxon>
        <taxon>Verrucomicrobiia</taxon>
        <taxon>Verrucomicrobiales</taxon>
        <taxon>Verrucomicrobiaceae</taxon>
        <taxon>Luteolibacter</taxon>
    </lineage>
</organism>
<dbReference type="Pfam" id="PF10531">
    <property type="entry name" value="SLBB"/>
    <property type="match status" value="1"/>
</dbReference>
<keyword evidence="3" id="KW-1185">Reference proteome</keyword>
<accession>A0A934VC31</accession>
<name>A0A934VC31_9BACT</name>
<dbReference type="Proteomes" id="UP000600139">
    <property type="component" value="Unassembled WGS sequence"/>
</dbReference>
<evidence type="ECO:0000313" key="2">
    <source>
        <dbReference type="EMBL" id="MBK1816740.1"/>
    </source>
</evidence>
<proteinExistence type="predicted"/>
<dbReference type="EMBL" id="JAENIK010000011">
    <property type="protein sequence ID" value="MBK1816740.1"/>
    <property type="molecule type" value="Genomic_DNA"/>
</dbReference>
<evidence type="ECO:0000259" key="1">
    <source>
        <dbReference type="Pfam" id="PF10531"/>
    </source>
</evidence>
<feature type="domain" description="Soluble ligand binding" evidence="1">
    <location>
        <begin position="61"/>
        <end position="112"/>
    </location>
</feature>
<protein>
    <submittedName>
        <fullName evidence="2">SLBB domain-containing protein</fullName>
    </submittedName>
</protein>
<dbReference type="RefSeq" id="WP_200351666.1">
    <property type="nucleotide sequence ID" value="NZ_BAABHZ010000006.1"/>
</dbReference>
<sequence length="140" mass="15500">MEAGKSARNVRVISKWTLRDKVVCKHRATMRNFIAISLFAMLPLDAAEKQQPVPQGKTPAVITVGGYVRRPGPVPHTKDLTIYGAIQTAGGPSEFGSMRRVKVIRDGKVVNFDLTKDEQKSALTLKNDTIEVPQRNLFGR</sequence>
<dbReference type="AlphaFoldDB" id="A0A934VC31"/>
<reference evidence="2" key="1">
    <citation type="submission" date="2021-01" db="EMBL/GenBank/DDBJ databases">
        <title>Modified the classification status of verrucomicrobia.</title>
        <authorList>
            <person name="Feng X."/>
        </authorList>
    </citation>
    <scope>NUCLEOTIDE SEQUENCE</scope>
    <source>
        <strain evidence="2">JCM 18052</strain>
    </source>
</reference>
<comment type="caution">
    <text evidence="2">The sequence shown here is derived from an EMBL/GenBank/DDBJ whole genome shotgun (WGS) entry which is preliminary data.</text>
</comment>
<dbReference type="Gene3D" id="3.10.560.10">
    <property type="entry name" value="Outer membrane lipoprotein wza domain like"/>
    <property type="match status" value="1"/>
</dbReference>
<evidence type="ECO:0000313" key="3">
    <source>
        <dbReference type="Proteomes" id="UP000600139"/>
    </source>
</evidence>